<feature type="region of interest" description="Disordered" evidence="7">
    <location>
        <begin position="291"/>
        <end position="416"/>
    </location>
</feature>
<dbReference type="Pfam" id="PF00924">
    <property type="entry name" value="MS_channel_2nd"/>
    <property type="match status" value="1"/>
</dbReference>
<dbReference type="Gene3D" id="1.10.287.1260">
    <property type="match status" value="1"/>
</dbReference>
<dbReference type="Gene3D" id="3.30.70.100">
    <property type="match status" value="1"/>
</dbReference>
<dbReference type="PANTHER" id="PTHR30221">
    <property type="entry name" value="SMALL-CONDUCTANCE MECHANOSENSITIVE CHANNEL"/>
    <property type="match status" value="1"/>
</dbReference>
<evidence type="ECO:0000256" key="2">
    <source>
        <dbReference type="ARBA" id="ARBA00008017"/>
    </source>
</evidence>
<feature type="compositionally biased region" description="Basic and acidic residues" evidence="7">
    <location>
        <begin position="359"/>
        <end position="378"/>
    </location>
</feature>
<evidence type="ECO:0000256" key="3">
    <source>
        <dbReference type="ARBA" id="ARBA00022475"/>
    </source>
</evidence>
<comment type="subcellular location">
    <subcellularLocation>
        <location evidence="1">Cell membrane</location>
        <topology evidence="1">Multi-pass membrane protein</topology>
    </subcellularLocation>
</comment>
<evidence type="ECO:0000256" key="5">
    <source>
        <dbReference type="ARBA" id="ARBA00022989"/>
    </source>
</evidence>
<dbReference type="InterPro" id="IPR010920">
    <property type="entry name" value="LSM_dom_sf"/>
</dbReference>
<feature type="transmembrane region" description="Helical" evidence="8">
    <location>
        <begin position="27"/>
        <end position="45"/>
    </location>
</feature>
<sequence>MILSVADAVFSRLPVEPSALGTFFDSALEFLFGFLMVYLVARYAVKPVLRWLLKYRRIVVEPAVRQLVVQVVEVTGFIVGVWVGLHFADANSIITGTATIISAGTLAVGVASRDIISNLTNGLFLIADPQFEVGDWVEWSDNEGIVEEVGIRVSRVRTFENRTIVVPNSELGNSAITNHNDKDRIKVVVPIGVGYDEDLEIVKRVAVAEALKIPSVMKNPMPGVSVTGLGASWVDMKLAVWIDTSDHDTMVETRDDLVSRIKSRFGKENISMPYETTAIAGQMQVANIDSDKLSPEEETKIDHHSEVELPVDPETLDAERKKQDVGVAETVTETLEEAVDFDDGSGAKTETKGSTQNGHQKENGQQRNGNGEKRKEATQDLSVGQEKPQQAPAPKGSNGNDAPDPPDKDEDEDGNN</sequence>
<feature type="domain" description="Mechanosensitive ion channel MscS C-terminal" evidence="10">
    <location>
        <begin position="187"/>
        <end position="272"/>
    </location>
</feature>
<dbReference type="EMBL" id="JBHUCZ010000006">
    <property type="protein sequence ID" value="MFD1567560.1"/>
    <property type="molecule type" value="Genomic_DNA"/>
</dbReference>
<keyword evidence="3" id="KW-1003">Cell membrane</keyword>
<protein>
    <submittedName>
        <fullName evidence="11">Mechanosensitive ion channel family protein</fullName>
    </submittedName>
</protein>
<keyword evidence="5 8" id="KW-1133">Transmembrane helix</keyword>
<evidence type="ECO:0000256" key="4">
    <source>
        <dbReference type="ARBA" id="ARBA00022692"/>
    </source>
</evidence>
<organism evidence="11 12">
    <name type="scientific">Halolamina litorea</name>
    <dbReference type="NCBI Taxonomy" id="1515593"/>
    <lineage>
        <taxon>Archaea</taxon>
        <taxon>Methanobacteriati</taxon>
        <taxon>Methanobacteriota</taxon>
        <taxon>Stenosarchaea group</taxon>
        <taxon>Halobacteria</taxon>
        <taxon>Halobacteriales</taxon>
        <taxon>Haloferacaceae</taxon>
    </lineage>
</organism>
<dbReference type="SUPFAM" id="SSF82689">
    <property type="entry name" value="Mechanosensitive channel protein MscS (YggB), C-terminal domain"/>
    <property type="match status" value="1"/>
</dbReference>
<dbReference type="InterPro" id="IPR011066">
    <property type="entry name" value="MscS_channel_C_sf"/>
</dbReference>
<evidence type="ECO:0000256" key="8">
    <source>
        <dbReference type="SAM" id="Phobius"/>
    </source>
</evidence>
<evidence type="ECO:0000256" key="1">
    <source>
        <dbReference type="ARBA" id="ARBA00004651"/>
    </source>
</evidence>
<dbReference type="Proteomes" id="UP001597139">
    <property type="component" value="Unassembled WGS sequence"/>
</dbReference>
<name>A0ABD6BS92_9EURY</name>
<dbReference type="InterPro" id="IPR006685">
    <property type="entry name" value="MscS_channel_2nd"/>
</dbReference>
<reference evidence="11 12" key="1">
    <citation type="journal article" date="2019" name="Int. J. Syst. Evol. Microbiol.">
        <title>The Global Catalogue of Microorganisms (GCM) 10K type strain sequencing project: providing services to taxonomists for standard genome sequencing and annotation.</title>
        <authorList>
            <consortium name="The Broad Institute Genomics Platform"/>
            <consortium name="The Broad Institute Genome Sequencing Center for Infectious Disease"/>
            <person name="Wu L."/>
            <person name="Ma J."/>
        </authorList>
    </citation>
    <scope>NUCLEOTIDE SEQUENCE [LARGE SCALE GENOMIC DNA]</scope>
    <source>
        <strain evidence="11 12">CGMCC 1.12859</strain>
    </source>
</reference>
<accession>A0ABD6BS92</accession>
<dbReference type="Gene3D" id="2.30.30.60">
    <property type="match status" value="1"/>
</dbReference>
<gene>
    <name evidence="11" type="ORF">ACFSAU_08645</name>
</gene>
<keyword evidence="6 8" id="KW-0472">Membrane</keyword>
<comment type="similarity">
    <text evidence="2">Belongs to the MscS (TC 1.A.23) family.</text>
</comment>
<dbReference type="SUPFAM" id="SSF50182">
    <property type="entry name" value="Sm-like ribonucleoproteins"/>
    <property type="match status" value="1"/>
</dbReference>
<feature type="compositionally biased region" description="Acidic residues" evidence="7">
    <location>
        <begin position="334"/>
        <end position="343"/>
    </location>
</feature>
<evidence type="ECO:0000259" key="10">
    <source>
        <dbReference type="Pfam" id="PF21082"/>
    </source>
</evidence>
<feature type="compositionally biased region" description="Basic and acidic residues" evidence="7">
    <location>
        <begin position="291"/>
        <end position="307"/>
    </location>
</feature>
<evidence type="ECO:0000256" key="7">
    <source>
        <dbReference type="SAM" id="MobiDB-lite"/>
    </source>
</evidence>
<dbReference type="PANTHER" id="PTHR30221:SF1">
    <property type="entry name" value="SMALL-CONDUCTANCE MECHANOSENSITIVE CHANNEL"/>
    <property type="match status" value="1"/>
</dbReference>
<keyword evidence="12" id="KW-1185">Reference proteome</keyword>
<evidence type="ECO:0000256" key="6">
    <source>
        <dbReference type="ARBA" id="ARBA00023136"/>
    </source>
</evidence>
<feature type="compositionally biased region" description="Acidic residues" evidence="7">
    <location>
        <begin position="407"/>
        <end position="416"/>
    </location>
</feature>
<keyword evidence="4 8" id="KW-0812">Transmembrane</keyword>
<dbReference type="InterPro" id="IPR049278">
    <property type="entry name" value="MS_channel_C"/>
</dbReference>
<evidence type="ECO:0000313" key="12">
    <source>
        <dbReference type="Proteomes" id="UP001597139"/>
    </source>
</evidence>
<proteinExistence type="inferred from homology"/>
<dbReference type="InterPro" id="IPR023408">
    <property type="entry name" value="MscS_beta-dom_sf"/>
</dbReference>
<dbReference type="AlphaFoldDB" id="A0ABD6BS92"/>
<feature type="domain" description="Mechanosensitive ion channel MscS" evidence="9">
    <location>
        <begin position="114"/>
        <end position="180"/>
    </location>
</feature>
<dbReference type="InterPro" id="IPR045275">
    <property type="entry name" value="MscS_archaea/bacteria_type"/>
</dbReference>
<dbReference type="RefSeq" id="WP_267647338.1">
    <property type="nucleotide sequence ID" value="NZ_JANHGR010000002.1"/>
</dbReference>
<dbReference type="Pfam" id="PF21082">
    <property type="entry name" value="MS_channel_3rd"/>
    <property type="match status" value="1"/>
</dbReference>
<comment type="caution">
    <text evidence="11">The sequence shown here is derived from an EMBL/GenBank/DDBJ whole genome shotgun (WGS) entry which is preliminary data.</text>
</comment>
<feature type="transmembrane region" description="Helical" evidence="8">
    <location>
        <begin position="93"/>
        <end position="111"/>
    </location>
</feature>
<evidence type="ECO:0000259" key="9">
    <source>
        <dbReference type="Pfam" id="PF00924"/>
    </source>
</evidence>
<feature type="transmembrane region" description="Helical" evidence="8">
    <location>
        <begin position="66"/>
        <end position="87"/>
    </location>
</feature>
<dbReference type="GO" id="GO:0005886">
    <property type="term" value="C:plasma membrane"/>
    <property type="evidence" value="ECO:0007669"/>
    <property type="project" value="UniProtKB-SubCell"/>
</dbReference>
<evidence type="ECO:0000313" key="11">
    <source>
        <dbReference type="EMBL" id="MFD1567560.1"/>
    </source>
</evidence>